<evidence type="ECO:0000313" key="6">
    <source>
        <dbReference type="EMBL" id="WXB19422.1"/>
    </source>
</evidence>
<dbReference type="InterPro" id="IPR036388">
    <property type="entry name" value="WH-like_DNA-bd_sf"/>
</dbReference>
<evidence type="ECO:0000259" key="5">
    <source>
        <dbReference type="PROSITE" id="PS50931"/>
    </source>
</evidence>
<evidence type="ECO:0000256" key="2">
    <source>
        <dbReference type="ARBA" id="ARBA00023015"/>
    </source>
</evidence>
<dbReference type="PANTHER" id="PTHR30346:SF29">
    <property type="entry name" value="LYSR SUBSTRATE-BINDING"/>
    <property type="match status" value="1"/>
</dbReference>
<dbReference type="InterPro" id="IPR036390">
    <property type="entry name" value="WH_DNA-bd_sf"/>
</dbReference>
<keyword evidence="7" id="KW-1185">Reference proteome</keyword>
<evidence type="ECO:0000256" key="1">
    <source>
        <dbReference type="ARBA" id="ARBA00009437"/>
    </source>
</evidence>
<dbReference type="SUPFAM" id="SSF46785">
    <property type="entry name" value="Winged helix' DNA-binding domain"/>
    <property type="match status" value="1"/>
</dbReference>
<dbReference type="Pfam" id="PF00126">
    <property type="entry name" value="HTH_1"/>
    <property type="match status" value="1"/>
</dbReference>
<dbReference type="PROSITE" id="PS50931">
    <property type="entry name" value="HTH_LYSR"/>
    <property type="match status" value="1"/>
</dbReference>
<name>A0ABZ2MA89_9BACT</name>
<keyword evidence="4" id="KW-0804">Transcription</keyword>
<dbReference type="Gene3D" id="1.10.10.10">
    <property type="entry name" value="Winged helix-like DNA-binding domain superfamily/Winged helix DNA-binding domain"/>
    <property type="match status" value="1"/>
</dbReference>
<organism evidence="6 7">
    <name type="scientific">Pendulispora albinea</name>
    <dbReference type="NCBI Taxonomy" id="2741071"/>
    <lineage>
        <taxon>Bacteria</taxon>
        <taxon>Pseudomonadati</taxon>
        <taxon>Myxococcota</taxon>
        <taxon>Myxococcia</taxon>
        <taxon>Myxococcales</taxon>
        <taxon>Sorangiineae</taxon>
        <taxon>Pendulisporaceae</taxon>
        <taxon>Pendulispora</taxon>
    </lineage>
</organism>
<dbReference type="InterPro" id="IPR005119">
    <property type="entry name" value="LysR_subst-bd"/>
</dbReference>
<evidence type="ECO:0000313" key="7">
    <source>
        <dbReference type="Proteomes" id="UP001370348"/>
    </source>
</evidence>
<evidence type="ECO:0000256" key="4">
    <source>
        <dbReference type="ARBA" id="ARBA00023163"/>
    </source>
</evidence>
<sequence length="294" mass="32152">MKPVSDTFIDVRRLRILRELREHRTVVATARAVHLTPSAVSQQLAALSREVGAPLMARQGRGVRLTPQAMLLLDHAAVMLAQMERARADLEAFEAREVRPVAVGAFATAIQSFVAPAIRMLARKVPALRVVVQEIEAPEVLVRLDAGDLDLMVTIDYRSGPTRGDARYARRDLLLDPYDVVLPAKHHLAQRRTLTLTDLNEESWILGASSGPCGEVTRAACTSAGFSPNIRHHVNEWTAVFTLVAANQGVALAPRLATDARYEGIVIRPLGAMLFTYGASSGRSWAAYDRNCSS</sequence>
<keyword evidence="3" id="KW-0238">DNA-binding</keyword>
<keyword evidence="2" id="KW-0805">Transcription regulation</keyword>
<dbReference type="Proteomes" id="UP001370348">
    <property type="component" value="Chromosome"/>
</dbReference>
<gene>
    <name evidence="6" type="ORF">LZC94_19595</name>
</gene>
<dbReference type="Pfam" id="PF03466">
    <property type="entry name" value="LysR_substrate"/>
    <property type="match status" value="1"/>
</dbReference>
<dbReference type="CDD" id="cd08423">
    <property type="entry name" value="PBP2_LTTR_like_6"/>
    <property type="match status" value="1"/>
</dbReference>
<dbReference type="InterPro" id="IPR000847">
    <property type="entry name" value="LysR_HTH_N"/>
</dbReference>
<evidence type="ECO:0000256" key="3">
    <source>
        <dbReference type="ARBA" id="ARBA00023125"/>
    </source>
</evidence>
<proteinExistence type="inferred from homology"/>
<reference evidence="6 7" key="1">
    <citation type="submission" date="2021-12" db="EMBL/GenBank/DDBJ databases">
        <title>Discovery of the Pendulisporaceae a myxobacterial family with distinct sporulation behavior and unique specialized metabolism.</title>
        <authorList>
            <person name="Garcia R."/>
            <person name="Popoff A."/>
            <person name="Bader C.D."/>
            <person name="Loehr J."/>
            <person name="Walesch S."/>
            <person name="Walt C."/>
            <person name="Boldt J."/>
            <person name="Bunk B."/>
            <person name="Haeckl F.J.F.P.J."/>
            <person name="Gunesch A.P."/>
            <person name="Birkelbach J."/>
            <person name="Nuebel U."/>
            <person name="Pietschmann T."/>
            <person name="Bach T."/>
            <person name="Mueller R."/>
        </authorList>
    </citation>
    <scope>NUCLEOTIDE SEQUENCE [LARGE SCALE GENOMIC DNA]</scope>
    <source>
        <strain evidence="6 7">MSr11954</strain>
    </source>
</reference>
<dbReference type="EMBL" id="CP089984">
    <property type="protein sequence ID" value="WXB19422.1"/>
    <property type="molecule type" value="Genomic_DNA"/>
</dbReference>
<feature type="domain" description="HTH lysR-type" evidence="5">
    <location>
        <begin position="9"/>
        <end position="66"/>
    </location>
</feature>
<comment type="similarity">
    <text evidence="1">Belongs to the LysR transcriptional regulatory family.</text>
</comment>
<dbReference type="Gene3D" id="3.40.190.10">
    <property type="entry name" value="Periplasmic binding protein-like II"/>
    <property type="match status" value="2"/>
</dbReference>
<protein>
    <submittedName>
        <fullName evidence="6">LysR family transcriptional regulator</fullName>
    </submittedName>
</protein>
<dbReference type="RefSeq" id="WP_394829039.1">
    <property type="nucleotide sequence ID" value="NZ_CP089984.1"/>
</dbReference>
<dbReference type="SUPFAM" id="SSF53850">
    <property type="entry name" value="Periplasmic binding protein-like II"/>
    <property type="match status" value="1"/>
</dbReference>
<accession>A0ABZ2MA89</accession>
<dbReference type="PANTHER" id="PTHR30346">
    <property type="entry name" value="TRANSCRIPTIONAL DUAL REGULATOR HCAR-RELATED"/>
    <property type="match status" value="1"/>
</dbReference>